<evidence type="ECO:0000256" key="5">
    <source>
        <dbReference type="SAM" id="SignalP"/>
    </source>
</evidence>
<protein>
    <submittedName>
        <fullName evidence="6">Ribonuclease T2</fullName>
    </submittedName>
</protein>
<evidence type="ECO:0000256" key="1">
    <source>
        <dbReference type="ARBA" id="ARBA00007469"/>
    </source>
</evidence>
<dbReference type="Pfam" id="PF00445">
    <property type="entry name" value="Ribonuclease_T2"/>
    <property type="match status" value="1"/>
</dbReference>
<dbReference type="SUPFAM" id="SSF55895">
    <property type="entry name" value="Ribonuclease Rh-like"/>
    <property type="match status" value="1"/>
</dbReference>
<dbReference type="AlphaFoldDB" id="T2MJ99"/>
<proteinExistence type="evidence at transcript level"/>
<dbReference type="EMBL" id="HAAD01005929">
    <property type="protein sequence ID" value="CDG72161.1"/>
    <property type="molecule type" value="mRNA"/>
</dbReference>
<keyword evidence="5" id="KW-0732">Signal</keyword>
<feature type="active site" evidence="3">
    <location>
        <position position="137"/>
    </location>
</feature>
<evidence type="ECO:0000313" key="6">
    <source>
        <dbReference type="EMBL" id="CDG72161.1"/>
    </source>
</evidence>
<evidence type="ECO:0000256" key="3">
    <source>
        <dbReference type="PIRSR" id="PIRSR633697-1"/>
    </source>
</evidence>
<name>T2MJ99_HYDVU</name>
<dbReference type="PANTHER" id="PTHR11240">
    <property type="entry name" value="RIBONUCLEASE T2"/>
    <property type="match status" value="1"/>
</dbReference>
<dbReference type="KEGG" id="hmg:100196986"/>
<gene>
    <name evidence="6" type="primary">RNASET2</name>
</gene>
<dbReference type="GO" id="GO:0006401">
    <property type="term" value="P:RNA catabolic process"/>
    <property type="evidence" value="ECO:0007669"/>
    <property type="project" value="TreeGrafter"/>
</dbReference>
<dbReference type="InterPro" id="IPR018188">
    <property type="entry name" value="RNase_T2_His_AS_1"/>
</dbReference>
<dbReference type="GO" id="GO:0003723">
    <property type="term" value="F:RNA binding"/>
    <property type="evidence" value="ECO:0007669"/>
    <property type="project" value="InterPro"/>
</dbReference>
<sequence length="258" mass="29846">MFAFQQLTIFVIAMLMRMFEGLPPVNRIHQETSNPDKVNAVEWDYFMLVTEWPQSSCEYVNATHQHHTCVIPDAVNGWTIHGLWPSVEKGEQPFFCEPWKFDEDKVKDLEGNLELYWPNIFVETTPQSFWKHEYEKHGTCASSVKGFETEHDYFQKALELREKFDIMRVLSESKIVPSTDSSYQFSDIEEALKSGYSAKVCFECSGIKHSQQVLSAGYVCLNKQLEQIDCGYCEHGCKTDEPIFYHSKSSNLYESVVA</sequence>
<dbReference type="PROSITE" id="PS00531">
    <property type="entry name" value="RNASE_T2_2"/>
    <property type="match status" value="1"/>
</dbReference>
<organism evidence="6">
    <name type="scientific">Hydra vulgaris</name>
    <name type="common">Hydra</name>
    <name type="synonym">Hydra attenuata</name>
    <dbReference type="NCBI Taxonomy" id="6087"/>
    <lineage>
        <taxon>Eukaryota</taxon>
        <taxon>Metazoa</taxon>
        <taxon>Cnidaria</taxon>
        <taxon>Hydrozoa</taxon>
        <taxon>Hydroidolina</taxon>
        <taxon>Anthoathecata</taxon>
        <taxon>Aplanulata</taxon>
        <taxon>Hydridae</taxon>
        <taxon>Hydra</taxon>
    </lineage>
</organism>
<dbReference type="PANTHER" id="PTHR11240:SF22">
    <property type="entry name" value="RIBONUCLEASE T2"/>
    <property type="match status" value="1"/>
</dbReference>
<comment type="similarity">
    <text evidence="1 4">Belongs to the RNase T2 family.</text>
</comment>
<dbReference type="OMA" id="MQKEWPT"/>
<dbReference type="InterPro" id="IPR001568">
    <property type="entry name" value="RNase_T2-like"/>
</dbReference>
<feature type="active site" evidence="3">
    <location>
        <position position="133"/>
    </location>
</feature>
<accession>T2MJ99</accession>
<evidence type="ECO:0000256" key="2">
    <source>
        <dbReference type="ARBA" id="ARBA00023157"/>
    </source>
</evidence>
<reference evidence="6" key="1">
    <citation type="journal article" date="2013" name="Genome Biol. Evol.">
        <title>Punctuated emergences of genetic and phenotypic innovations in eumetazoan, bilaterian, euteleostome, and hominidae ancestors.</title>
        <authorList>
            <person name="Wenger Y."/>
            <person name="Galliot B."/>
        </authorList>
    </citation>
    <scope>NUCLEOTIDE SEQUENCE</scope>
    <source>
        <tissue evidence="6">Whole animals</tissue>
    </source>
</reference>
<dbReference type="GO" id="GO:0005576">
    <property type="term" value="C:extracellular region"/>
    <property type="evidence" value="ECO:0007669"/>
    <property type="project" value="TreeGrafter"/>
</dbReference>
<dbReference type="InterPro" id="IPR036430">
    <property type="entry name" value="RNase_T2-like_sf"/>
</dbReference>
<dbReference type="GO" id="GO:0033897">
    <property type="term" value="F:ribonuclease T2 activity"/>
    <property type="evidence" value="ECO:0007669"/>
    <property type="project" value="InterPro"/>
</dbReference>
<dbReference type="Gene3D" id="3.90.730.10">
    <property type="entry name" value="Ribonuclease T2-like"/>
    <property type="match status" value="1"/>
</dbReference>
<dbReference type="InterPro" id="IPR033130">
    <property type="entry name" value="RNase_T2_His_AS_2"/>
</dbReference>
<dbReference type="InterPro" id="IPR033697">
    <property type="entry name" value="Ribonuclease_T2_eukaryotic"/>
</dbReference>
<feature type="signal peptide" evidence="5">
    <location>
        <begin position="1"/>
        <end position="21"/>
    </location>
</feature>
<dbReference type="PROSITE" id="PS00530">
    <property type="entry name" value="RNASE_T2_1"/>
    <property type="match status" value="1"/>
</dbReference>
<keyword evidence="2" id="KW-1015">Disulfide bond</keyword>
<feature type="chain" id="PRO_5044738732" evidence="5">
    <location>
        <begin position="22"/>
        <end position="258"/>
    </location>
</feature>
<dbReference type="CDD" id="cd01061">
    <property type="entry name" value="RNase_T2_euk"/>
    <property type="match status" value="1"/>
</dbReference>
<evidence type="ECO:0000256" key="4">
    <source>
        <dbReference type="RuleBase" id="RU004328"/>
    </source>
</evidence>
<dbReference type="OrthoDB" id="435754at2759"/>
<feature type="active site" evidence="3">
    <location>
        <position position="81"/>
    </location>
</feature>